<accession>A0ABP8CM94</accession>
<dbReference type="Pfam" id="PF00480">
    <property type="entry name" value="ROK"/>
    <property type="match status" value="1"/>
</dbReference>
<evidence type="ECO:0000313" key="3">
    <source>
        <dbReference type="Proteomes" id="UP001501710"/>
    </source>
</evidence>
<protein>
    <submittedName>
        <fullName evidence="2">Uncharacterized protein</fullName>
    </submittedName>
</protein>
<dbReference type="PANTHER" id="PTHR18964">
    <property type="entry name" value="ROK (REPRESSOR, ORF, KINASE) FAMILY"/>
    <property type="match status" value="1"/>
</dbReference>
<comment type="caution">
    <text evidence="2">The sequence shown here is derived from an EMBL/GenBank/DDBJ whole genome shotgun (WGS) entry which is preliminary data.</text>
</comment>
<dbReference type="SUPFAM" id="SSF53067">
    <property type="entry name" value="Actin-like ATPase domain"/>
    <property type="match status" value="1"/>
</dbReference>
<dbReference type="InterPro" id="IPR036390">
    <property type="entry name" value="WH_DNA-bd_sf"/>
</dbReference>
<dbReference type="InterPro" id="IPR043129">
    <property type="entry name" value="ATPase_NBD"/>
</dbReference>
<proteinExistence type="inferred from homology"/>
<reference evidence="3" key="1">
    <citation type="journal article" date="2019" name="Int. J. Syst. Evol. Microbiol.">
        <title>The Global Catalogue of Microorganisms (GCM) 10K type strain sequencing project: providing services to taxonomists for standard genome sequencing and annotation.</title>
        <authorList>
            <consortium name="The Broad Institute Genomics Platform"/>
            <consortium name="The Broad Institute Genome Sequencing Center for Infectious Disease"/>
            <person name="Wu L."/>
            <person name="Ma J."/>
        </authorList>
    </citation>
    <scope>NUCLEOTIDE SEQUENCE [LARGE SCALE GENOMIC DNA]</scope>
    <source>
        <strain evidence="3">JCM 17440</strain>
    </source>
</reference>
<dbReference type="PANTHER" id="PTHR18964:SF173">
    <property type="entry name" value="GLUCOKINASE"/>
    <property type="match status" value="1"/>
</dbReference>
<name>A0ABP8CM94_9ACTN</name>
<evidence type="ECO:0000256" key="1">
    <source>
        <dbReference type="ARBA" id="ARBA00006479"/>
    </source>
</evidence>
<dbReference type="EMBL" id="BAABAS010000026">
    <property type="protein sequence ID" value="GAA4241025.1"/>
    <property type="molecule type" value="Genomic_DNA"/>
</dbReference>
<dbReference type="Proteomes" id="UP001501710">
    <property type="component" value="Unassembled WGS sequence"/>
</dbReference>
<dbReference type="Gene3D" id="1.10.10.10">
    <property type="entry name" value="Winged helix-like DNA-binding domain superfamily/Winged helix DNA-binding domain"/>
    <property type="match status" value="1"/>
</dbReference>
<organism evidence="2 3">
    <name type="scientific">Actinomadura meridiana</name>
    <dbReference type="NCBI Taxonomy" id="559626"/>
    <lineage>
        <taxon>Bacteria</taxon>
        <taxon>Bacillati</taxon>
        <taxon>Actinomycetota</taxon>
        <taxon>Actinomycetes</taxon>
        <taxon>Streptosporangiales</taxon>
        <taxon>Thermomonosporaceae</taxon>
        <taxon>Actinomadura</taxon>
    </lineage>
</organism>
<gene>
    <name evidence="2" type="ORF">GCM10022254_68220</name>
</gene>
<dbReference type="InterPro" id="IPR000600">
    <property type="entry name" value="ROK"/>
</dbReference>
<comment type="similarity">
    <text evidence="1">Belongs to the ROK (NagC/XylR) family.</text>
</comment>
<keyword evidence="3" id="KW-1185">Reference proteome</keyword>
<evidence type="ECO:0000313" key="2">
    <source>
        <dbReference type="EMBL" id="GAA4241025.1"/>
    </source>
</evidence>
<dbReference type="Gene3D" id="3.30.420.40">
    <property type="match status" value="2"/>
</dbReference>
<sequence length="444" mass="48111">MSHPLTRLGVSLAVRKKALPKRGGDRPNPLKEITQRNQQRLFEEIVMIDGPAAKDLQEVTGLAQSTVAGIVKLFVAKKLVTQEKPSRGTRGRQPSVLRVNGEGNYIVGVEIRPDRVQGLVTNLRGEPRTDLRKVPLPSTPRRNPVNPDAVVDAVRVLVDELKNDLVAEYPDQEAQALLGLGVELGGHIDGRSGTVVFSPNLRWGGEWTDPIPLRQRLRDATRLHTVVDNDVNALAVAQRWFAEGRKTESYAVVYIAEEGIGGGLLLQGELVRGARGRVAEIGHTVVAQRPVPCRCGGKGCLEAVVGPAYIERELRMSFEEAQQRARDGDEQIVARFKEAGQAMGHALVNLFAVTDPGTVIFTGSSQVITTSVKDGHSNVVINDIVHEAMYEVVAGHPMVADAVDSIVAVRDEDNQNGWNGPRGAATLVIRDVVARTVQGQNGSN</sequence>
<dbReference type="SUPFAM" id="SSF46785">
    <property type="entry name" value="Winged helix' DNA-binding domain"/>
    <property type="match status" value="1"/>
</dbReference>
<dbReference type="RefSeq" id="WP_344905823.1">
    <property type="nucleotide sequence ID" value="NZ_BAABAS010000026.1"/>
</dbReference>
<dbReference type="InterPro" id="IPR036388">
    <property type="entry name" value="WH-like_DNA-bd_sf"/>
</dbReference>